<dbReference type="InterPro" id="IPR012470">
    <property type="entry name" value="Pup1-like"/>
</dbReference>
<keyword evidence="4" id="KW-1185">Reference proteome</keyword>
<dbReference type="OrthoDB" id="4036490at2759"/>
<dbReference type="Pfam" id="PF07954">
    <property type="entry name" value="DUF1689"/>
    <property type="match status" value="1"/>
</dbReference>
<name>A0A1G4JP76_9SACH</name>
<dbReference type="EMBL" id="LT598465">
    <property type="protein sequence ID" value="SCU92521.1"/>
    <property type="molecule type" value="Genomic_DNA"/>
</dbReference>
<feature type="compositionally biased region" description="Acidic residues" evidence="1">
    <location>
        <begin position="289"/>
        <end position="298"/>
    </location>
</feature>
<gene>
    <name evidence="3" type="ORF">LAMI_0E10858G</name>
</gene>
<dbReference type="Proteomes" id="UP000191024">
    <property type="component" value="Chromosome E"/>
</dbReference>
<protein>
    <submittedName>
        <fullName evidence="3">LAMI_0E10858g1_1</fullName>
    </submittedName>
</protein>
<keyword evidence="2" id="KW-0472">Membrane</keyword>
<evidence type="ECO:0000313" key="3">
    <source>
        <dbReference type="EMBL" id="SCU92521.1"/>
    </source>
</evidence>
<proteinExistence type="predicted"/>
<feature type="compositionally biased region" description="Basic and acidic residues" evidence="1">
    <location>
        <begin position="299"/>
        <end position="312"/>
    </location>
</feature>
<dbReference type="AlphaFoldDB" id="A0A1G4JP76"/>
<evidence type="ECO:0000313" key="4">
    <source>
        <dbReference type="Proteomes" id="UP000191024"/>
    </source>
</evidence>
<evidence type="ECO:0000256" key="2">
    <source>
        <dbReference type="SAM" id="Phobius"/>
    </source>
</evidence>
<feature type="compositionally biased region" description="Polar residues" evidence="1">
    <location>
        <begin position="229"/>
        <end position="245"/>
    </location>
</feature>
<evidence type="ECO:0000256" key="1">
    <source>
        <dbReference type="SAM" id="MobiDB-lite"/>
    </source>
</evidence>
<feature type="transmembrane region" description="Helical" evidence="2">
    <location>
        <begin position="95"/>
        <end position="116"/>
    </location>
</feature>
<feature type="compositionally biased region" description="Low complexity" evidence="1">
    <location>
        <begin position="263"/>
        <end position="276"/>
    </location>
</feature>
<keyword evidence="2" id="KW-0812">Transmembrane</keyword>
<reference evidence="3 4" key="1">
    <citation type="submission" date="2016-03" db="EMBL/GenBank/DDBJ databases">
        <authorList>
            <person name="Devillers H."/>
        </authorList>
    </citation>
    <scope>NUCLEOTIDE SEQUENCE [LARGE SCALE GENOMIC DNA]</scope>
    <source>
        <strain evidence="3">CBS 11717</strain>
    </source>
</reference>
<keyword evidence="2" id="KW-1133">Transmembrane helix</keyword>
<sequence length="312" mass="34900">MSESGTVSGPDTPSSKGKDVLKKEWFQEAYKAACEFYEKDSALQPRDRLELSQTFMSITRAQMWGGWLGFATVFGAPFGWQYYKTNAIRGVRVPRNFVFGLLAMFATSQVCGRYMYKYKLQALDPNDSFASTGAYGDLQETPKSNAQRQYEMLKLLKGGMSPKWALYFNATYNNPERRFPNPTKKLEQMIEGKGNRPASFINQRDPLHLYSGPAFDKREGVPDVGAPDGNNNGLQTPQPESQPASSWEKIRGKSGFEGGNGVGSSSRWSSIRSGSGDIDTLSSPVYDPFDQEGESSQEEFDKILEEERQARD</sequence>
<feature type="region of interest" description="Disordered" evidence="1">
    <location>
        <begin position="189"/>
        <end position="312"/>
    </location>
</feature>
<accession>A0A1G4JP76</accession>
<feature type="transmembrane region" description="Helical" evidence="2">
    <location>
        <begin position="64"/>
        <end position="83"/>
    </location>
</feature>
<organism evidence="3 4">
    <name type="scientific">Lachancea mirantina</name>
    <dbReference type="NCBI Taxonomy" id="1230905"/>
    <lineage>
        <taxon>Eukaryota</taxon>
        <taxon>Fungi</taxon>
        <taxon>Dikarya</taxon>
        <taxon>Ascomycota</taxon>
        <taxon>Saccharomycotina</taxon>
        <taxon>Saccharomycetes</taxon>
        <taxon>Saccharomycetales</taxon>
        <taxon>Saccharomycetaceae</taxon>
        <taxon>Lachancea</taxon>
    </lineage>
</organism>